<name>A0ABQ9HGS2_9NEOP</name>
<dbReference type="EMBL" id="JARBHB010000005">
    <property type="protein sequence ID" value="KAJ8883193.1"/>
    <property type="molecule type" value="Genomic_DNA"/>
</dbReference>
<dbReference type="PANTHER" id="PTHR47326:SF1">
    <property type="entry name" value="HTH PSQ-TYPE DOMAIN-CONTAINING PROTEIN"/>
    <property type="match status" value="1"/>
</dbReference>
<feature type="compositionally biased region" description="Basic and acidic residues" evidence="1">
    <location>
        <begin position="1"/>
        <end position="19"/>
    </location>
</feature>
<dbReference type="InterPro" id="IPR036397">
    <property type="entry name" value="RNaseH_sf"/>
</dbReference>
<feature type="region of interest" description="Disordered" evidence="1">
    <location>
        <begin position="1"/>
        <end position="38"/>
    </location>
</feature>
<protein>
    <submittedName>
        <fullName evidence="2">Uncharacterized protein</fullName>
    </submittedName>
</protein>
<evidence type="ECO:0000256" key="1">
    <source>
        <dbReference type="SAM" id="MobiDB-lite"/>
    </source>
</evidence>
<proteinExistence type="predicted"/>
<sequence>MEQHRNEGAGETGDPEKTRRPAVSSGTISPFENPGVTRPGIEPCSPWWEASSATTAPTPACRVPVVVVVNWREELGCLPCGRGRVVVEGGNDRISFNGIANFSMLVVLFVPPSRHTTISARPGPVSAKCVEASGCVTMPGMFTRAEYAYMVFVYEYCDGNGSGAAAEYPRRWIERGGPAVWPARSPDLTLLDFFFWGHMKSRVYIRQLLASHKVEPWPDHSRIFASGNLAGRCRLLAGLIWDLPFLPSLHSGAVPCSPHFTLIGSQDPVVKSRPNLSTQGSHSFCSKYRPQLATDSAALQHMATHVSKFTGVPLIVSECSLYLRPELIARVKWRGIHFRFDVASQPELRLCDVSNHITSRATRGSSSKYSSYKFPGTRYVVPLRCDHAVLSRVIRSAELRTGWLQQKHVAYPPLHIATAISGLTMDCTQFVT</sequence>
<keyword evidence="3" id="KW-1185">Reference proteome</keyword>
<dbReference type="PANTHER" id="PTHR47326">
    <property type="entry name" value="TRANSPOSABLE ELEMENT TC3 TRANSPOSASE-LIKE PROTEIN"/>
    <property type="match status" value="1"/>
</dbReference>
<organism evidence="2 3">
    <name type="scientific">Dryococelus australis</name>
    <dbReference type="NCBI Taxonomy" id="614101"/>
    <lineage>
        <taxon>Eukaryota</taxon>
        <taxon>Metazoa</taxon>
        <taxon>Ecdysozoa</taxon>
        <taxon>Arthropoda</taxon>
        <taxon>Hexapoda</taxon>
        <taxon>Insecta</taxon>
        <taxon>Pterygota</taxon>
        <taxon>Neoptera</taxon>
        <taxon>Polyneoptera</taxon>
        <taxon>Phasmatodea</taxon>
        <taxon>Verophasmatodea</taxon>
        <taxon>Anareolatae</taxon>
        <taxon>Phasmatidae</taxon>
        <taxon>Eurycanthinae</taxon>
        <taxon>Dryococelus</taxon>
    </lineage>
</organism>
<reference evidence="2 3" key="1">
    <citation type="submission" date="2023-02" db="EMBL/GenBank/DDBJ databases">
        <title>LHISI_Scaffold_Assembly.</title>
        <authorList>
            <person name="Stuart O.P."/>
            <person name="Cleave R."/>
            <person name="Magrath M.J.L."/>
            <person name="Mikheyev A.S."/>
        </authorList>
    </citation>
    <scope>NUCLEOTIDE SEQUENCE [LARGE SCALE GENOMIC DNA]</scope>
    <source>
        <strain evidence="2">Daus_M_001</strain>
        <tissue evidence="2">Leg muscle</tissue>
    </source>
</reference>
<gene>
    <name evidence="2" type="ORF">PR048_015033</name>
</gene>
<accession>A0ABQ9HGS2</accession>
<dbReference type="Gene3D" id="3.30.420.10">
    <property type="entry name" value="Ribonuclease H-like superfamily/Ribonuclease H"/>
    <property type="match status" value="1"/>
</dbReference>
<comment type="caution">
    <text evidence="2">The sequence shown here is derived from an EMBL/GenBank/DDBJ whole genome shotgun (WGS) entry which is preliminary data.</text>
</comment>
<evidence type="ECO:0000313" key="2">
    <source>
        <dbReference type="EMBL" id="KAJ8883193.1"/>
    </source>
</evidence>
<dbReference type="Proteomes" id="UP001159363">
    <property type="component" value="Chromosome 4"/>
</dbReference>
<evidence type="ECO:0000313" key="3">
    <source>
        <dbReference type="Proteomes" id="UP001159363"/>
    </source>
</evidence>